<reference evidence="2 3" key="1">
    <citation type="submission" date="2019-11" db="EMBL/GenBank/DDBJ databases">
        <title>Draft genome sequence of Paludibacterium sp. dN18-1.</title>
        <authorList>
            <person name="Im W.-T."/>
        </authorList>
    </citation>
    <scope>NUCLEOTIDE SEQUENCE [LARGE SCALE GENOMIC DNA]</scope>
    <source>
        <strain evidence="3">dN 18-1</strain>
    </source>
</reference>
<dbReference type="AlphaFoldDB" id="A0A844G9P8"/>
<proteinExistence type="predicted"/>
<keyword evidence="3" id="KW-1185">Reference proteome</keyword>
<gene>
    <name evidence="2" type="ORF">GKE73_08295</name>
</gene>
<evidence type="ECO:0000256" key="1">
    <source>
        <dbReference type="SAM" id="MobiDB-lite"/>
    </source>
</evidence>
<feature type="region of interest" description="Disordered" evidence="1">
    <location>
        <begin position="31"/>
        <end position="91"/>
    </location>
</feature>
<organism evidence="2 3">
    <name type="scientific">Paludibacterium denitrificans</name>
    <dbReference type="NCBI Taxonomy" id="2675226"/>
    <lineage>
        <taxon>Bacteria</taxon>
        <taxon>Pseudomonadati</taxon>
        <taxon>Pseudomonadota</taxon>
        <taxon>Betaproteobacteria</taxon>
        <taxon>Neisseriales</taxon>
        <taxon>Chromobacteriaceae</taxon>
        <taxon>Paludibacterium</taxon>
    </lineage>
</organism>
<protein>
    <submittedName>
        <fullName evidence="2">Uncharacterized protein</fullName>
    </submittedName>
</protein>
<dbReference type="EMBL" id="WLYX01000001">
    <property type="protein sequence ID" value="MTD33156.1"/>
    <property type="molecule type" value="Genomic_DNA"/>
</dbReference>
<comment type="caution">
    <text evidence="2">The sequence shown here is derived from an EMBL/GenBank/DDBJ whole genome shotgun (WGS) entry which is preliminary data.</text>
</comment>
<feature type="compositionally biased region" description="Polar residues" evidence="1">
    <location>
        <begin position="82"/>
        <end position="91"/>
    </location>
</feature>
<accession>A0A844G9P8</accession>
<evidence type="ECO:0000313" key="2">
    <source>
        <dbReference type="EMBL" id="MTD33156.1"/>
    </source>
</evidence>
<dbReference type="RefSeq" id="WP_230369938.1">
    <property type="nucleotide sequence ID" value="NZ_WLYX01000001.1"/>
</dbReference>
<evidence type="ECO:0000313" key="3">
    <source>
        <dbReference type="Proteomes" id="UP000446658"/>
    </source>
</evidence>
<name>A0A844G9P8_9NEIS</name>
<sequence>MHLLAALAVSGYLLTPTPIQPPRLASLPMMTLTSTEQSQPDSTTATPHPVTRQTPTRASASQHNRTGYAISAVRTGDFTPCQARTRQQQRR</sequence>
<dbReference type="Proteomes" id="UP000446658">
    <property type="component" value="Unassembled WGS sequence"/>
</dbReference>
<feature type="compositionally biased region" description="Polar residues" evidence="1">
    <location>
        <begin position="31"/>
        <end position="65"/>
    </location>
</feature>